<sequence>MGHEPAFYIPYLAIGYVIYRFMVQCTNESASILRSHKPFIMDGRIRLTDFVLRSISKAFFYFFCTWIVVIGAVVWSPEVHLTSMFTMLLTFPVVIVNMVWWSMCMSLIGARHADTGEMINTALRFGMLLTPILWVGDRFPPGTYFWWAVQANPAYHLINFVRAPLLGQPIDPITIWYLGIMTVLGWVLAALLYRRYARFVPLWI</sequence>
<comment type="similarity">
    <text evidence="1">Belongs to the ABC-2 integral membrane protein family.</text>
</comment>
<dbReference type="PANTHER" id="PTHR30413:SF10">
    <property type="entry name" value="CAPSULE POLYSACCHARIDE EXPORT INNER-MEMBRANE PROTEIN CTRC"/>
    <property type="match status" value="1"/>
</dbReference>
<comment type="caution">
    <text evidence="4">The sequence shown here is derived from an EMBL/GenBank/DDBJ whole genome shotgun (WGS) entry which is preliminary data.</text>
</comment>
<keyword evidence="5" id="KW-1185">Reference proteome</keyword>
<evidence type="ECO:0000256" key="3">
    <source>
        <dbReference type="SAM" id="Phobius"/>
    </source>
</evidence>
<evidence type="ECO:0000256" key="2">
    <source>
        <dbReference type="ARBA" id="ARBA00022448"/>
    </source>
</evidence>
<dbReference type="GO" id="GO:0015920">
    <property type="term" value="P:lipopolysaccharide transport"/>
    <property type="evidence" value="ECO:0007669"/>
    <property type="project" value="TreeGrafter"/>
</dbReference>
<evidence type="ECO:0000256" key="1">
    <source>
        <dbReference type="ARBA" id="ARBA00007783"/>
    </source>
</evidence>
<dbReference type="Proteomes" id="UP000030003">
    <property type="component" value="Unassembled WGS sequence"/>
</dbReference>
<dbReference type="AlphaFoldDB" id="A0A0A0M9R8"/>
<dbReference type="eggNOG" id="COG1682">
    <property type="taxonomic scope" value="Bacteria"/>
</dbReference>
<keyword evidence="3" id="KW-0472">Membrane</keyword>
<feature type="transmembrane region" description="Helical" evidence="3">
    <location>
        <begin position="122"/>
        <end position="139"/>
    </location>
</feature>
<reference evidence="4 5" key="1">
    <citation type="submission" date="2013-08" db="EMBL/GenBank/DDBJ databases">
        <title>Genomic analysis of Lysobacter defluvii.</title>
        <authorList>
            <person name="Wang Q."/>
            <person name="Wang G."/>
        </authorList>
    </citation>
    <scope>NUCLEOTIDE SEQUENCE [LARGE SCALE GENOMIC DNA]</scope>
    <source>
        <strain evidence="4 5">IMMIB APB-9</strain>
    </source>
</reference>
<evidence type="ECO:0000313" key="5">
    <source>
        <dbReference type="Proteomes" id="UP000030003"/>
    </source>
</evidence>
<name>A0A0A0M9R8_9GAMM</name>
<keyword evidence="3" id="KW-1133">Transmembrane helix</keyword>
<protein>
    <submittedName>
        <fullName evidence="4">Uncharacterized protein</fullName>
    </submittedName>
</protein>
<feature type="transmembrane region" description="Helical" evidence="3">
    <location>
        <begin position="88"/>
        <end position="110"/>
    </location>
</feature>
<organism evidence="4 5">
    <name type="scientific">Lysobacter defluvii IMMIB APB-9 = DSM 18482</name>
    <dbReference type="NCBI Taxonomy" id="1385515"/>
    <lineage>
        <taxon>Bacteria</taxon>
        <taxon>Pseudomonadati</taxon>
        <taxon>Pseudomonadota</taxon>
        <taxon>Gammaproteobacteria</taxon>
        <taxon>Lysobacterales</taxon>
        <taxon>Lysobacteraceae</taxon>
        <taxon>Novilysobacter</taxon>
    </lineage>
</organism>
<dbReference type="STRING" id="1385515.GCA_000423325_01271"/>
<gene>
    <name evidence="4" type="ORF">N791_13785</name>
</gene>
<evidence type="ECO:0000313" key="4">
    <source>
        <dbReference type="EMBL" id="KGO99803.1"/>
    </source>
</evidence>
<dbReference type="EMBL" id="AVBH01000003">
    <property type="protein sequence ID" value="KGO99803.1"/>
    <property type="molecule type" value="Genomic_DNA"/>
</dbReference>
<feature type="transmembrane region" description="Helical" evidence="3">
    <location>
        <begin position="6"/>
        <end position="23"/>
    </location>
</feature>
<keyword evidence="2" id="KW-0813">Transport</keyword>
<feature type="transmembrane region" description="Helical" evidence="3">
    <location>
        <begin position="174"/>
        <end position="193"/>
    </location>
</feature>
<proteinExistence type="inferred from homology"/>
<feature type="transmembrane region" description="Helical" evidence="3">
    <location>
        <begin position="58"/>
        <end position="76"/>
    </location>
</feature>
<accession>A0A0A0M9R8</accession>
<dbReference type="PANTHER" id="PTHR30413">
    <property type="entry name" value="INNER MEMBRANE TRANSPORT PERMEASE"/>
    <property type="match status" value="1"/>
</dbReference>
<keyword evidence="3" id="KW-0812">Transmembrane</keyword>